<organism evidence="2 3">
    <name type="scientific">Mycoplasma putrefaciens Mput9231</name>
    <dbReference type="NCBI Taxonomy" id="1292033"/>
    <lineage>
        <taxon>Bacteria</taxon>
        <taxon>Bacillati</taxon>
        <taxon>Mycoplasmatota</taxon>
        <taxon>Mollicutes</taxon>
        <taxon>Mycoplasmataceae</taxon>
        <taxon>Mycoplasma</taxon>
    </lineage>
</organism>
<evidence type="ECO:0008006" key="4">
    <source>
        <dbReference type="Google" id="ProtNLM"/>
    </source>
</evidence>
<sequence length="199" mass="22275">MKKLLSVLGATGMITSTAIFAVACQKSEPVVIEKKELSSIITVRDLGKDLKDKQDSTIIAKVIEQNPNTSLQEADLQVSDIKESQDKKFTAKISPSEEGKAKFKGEVSVQFKLFDLKANLIDLKEVIKETKVELPKFQWKEEKILERIVRLNHSAKLDKNDLKIEVDKDKMKAKAFPSEQGKSKYKGSVELTLVALSII</sequence>
<dbReference type="EMBL" id="CP004357">
    <property type="protein sequence ID" value="AGJ91011.1"/>
    <property type="molecule type" value="Genomic_DNA"/>
</dbReference>
<dbReference type="OrthoDB" id="389077at2"/>
<dbReference type="InterPro" id="IPR054816">
    <property type="entry name" value="Lipoprotein_mollicutes-type_CS"/>
</dbReference>
<keyword evidence="1" id="KW-0732">Signal</keyword>
<gene>
    <name evidence="2" type="ORF">MPUT9231_6180</name>
</gene>
<dbReference type="KEGG" id="mput:MPUT9231_6180"/>
<feature type="chain" id="PRO_5004103924" description="Lipoprotein" evidence="1">
    <location>
        <begin position="22"/>
        <end position="199"/>
    </location>
</feature>
<protein>
    <recommendedName>
        <fullName evidence="4">Lipoprotein</fullName>
    </recommendedName>
</protein>
<dbReference type="HOGENOM" id="CLU_1303780_0_0_14"/>
<proteinExistence type="predicted"/>
<dbReference type="RefSeq" id="WP_015587546.1">
    <property type="nucleotide sequence ID" value="NC_021083.1"/>
</dbReference>
<evidence type="ECO:0000256" key="1">
    <source>
        <dbReference type="SAM" id="SignalP"/>
    </source>
</evidence>
<reference evidence="2 3" key="1">
    <citation type="journal article" date="2013" name="Genome Announc.">
        <title>Complete Genome Sequence of Mycoplasma putrefaciens Strain 9231, One of the Agents of Contagious Agalactia in Goats.</title>
        <authorList>
            <person name="Dupuy V."/>
            <person name="Sirand-Pugnet P."/>
            <person name="Baranowski E."/>
            <person name="Barre A."/>
            <person name="Breton M."/>
            <person name="Couture C."/>
            <person name="Dordet-Frisoni E."/>
            <person name="Gaurivaud P."/>
            <person name="Jacob D."/>
            <person name="Lemaitre C."/>
            <person name="Manso-Silvan L."/>
            <person name="Nikolski M."/>
            <person name="Nouvel L.X."/>
            <person name="Poumarat F."/>
            <person name="Tardy F."/>
            <person name="Thebault P."/>
            <person name="Theil S."/>
            <person name="Citti C."/>
            <person name="Blanchard A."/>
            <person name="Thiaucourt F."/>
        </authorList>
    </citation>
    <scope>NUCLEOTIDE SEQUENCE [LARGE SCALE GENOMIC DNA]</scope>
    <source>
        <strain evidence="2">Mput9231</strain>
    </source>
</reference>
<dbReference type="AlphaFoldDB" id="M9WE14"/>
<accession>M9WE14</accession>
<feature type="signal peptide" evidence="1">
    <location>
        <begin position="1"/>
        <end position="21"/>
    </location>
</feature>
<evidence type="ECO:0000313" key="3">
    <source>
        <dbReference type="Proteomes" id="UP000012984"/>
    </source>
</evidence>
<evidence type="ECO:0000313" key="2">
    <source>
        <dbReference type="EMBL" id="AGJ91011.1"/>
    </source>
</evidence>
<name>M9WE14_9MOLU</name>
<dbReference type="PROSITE" id="PS51257">
    <property type="entry name" value="PROKAR_LIPOPROTEIN"/>
    <property type="match status" value="1"/>
</dbReference>
<dbReference type="PATRIC" id="fig|1292033.3.peg.604"/>
<dbReference type="NCBIfam" id="NF038029">
    <property type="entry name" value="LP_plasma"/>
    <property type="match status" value="1"/>
</dbReference>
<keyword evidence="3" id="KW-1185">Reference proteome</keyword>
<dbReference type="Proteomes" id="UP000012984">
    <property type="component" value="Chromosome"/>
</dbReference>